<dbReference type="InterPro" id="IPR027417">
    <property type="entry name" value="P-loop_NTPase"/>
</dbReference>
<keyword evidence="5" id="KW-0479">Metal-binding</keyword>
<keyword evidence="2 4" id="KW-0342">GTP-binding</keyword>
<name>A0ABD6EV81_9BILA</name>
<accession>A0ABD6EV81</accession>
<dbReference type="PANTHER" id="PTHR10218">
    <property type="entry name" value="GTP-BINDING PROTEIN ALPHA SUBUNIT"/>
    <property type="match status" value="1"/>
</dbReference>
<dbReference type="PROSITE" id="PS51882">
    <property type="entry name" value="G_ALPHA"/>
    <property type="match status" value="1"/>
</dbReference>
<dbReference type="InterPro" id="IPR011025">
    <property type="entry name" value="GproteinA_insert"/>
</dbReference>
<keyword evidence="7" id="KW-1185">Reference proteome</keyword>
<keyword evidence="3" id="KW-0807">Transducer</keyword>
<dbReference type="EMBL" id="JBGFUD010007070">
    <property type="protein sequence ID" value="MFH4981371.1"/>
    <property type="molecule type" value="Genomic_DNA"/>
</dbReference>
<sequence>MGARSSVQRVSPSTSADHQNRTELCILILGTIAAGKTTLFRQFLHFGKCKPLERKHYRHIILYNLWEIWNDIYVSCKKLRLNISDEKELFDVVTDSWFRQNLATETVQAMLDLYKCAPVRECLENQQYSSCFTNKMHFLNSLERITADSYIPTEEDILYSYSQTIGIDRISYRTPVADLSVIDIGGNKYSRRKWPDYFSITSLLIFIVDITKFCRIKSDDCFKEREDGEEAVTAFAELCSNITLKKSHFMIIFNKKDVFEKLQPSPSAAPPGGTEQSPTSDANTSLAVIRAKFLNQVTSRKIYQHTLTLLNESTVNATVMESVNNVARKIRAPSPV</sequence>
<dbReference type="SMART" id="SM00275">
    <property type="entry name" value="G_alpha"/>
    <property type="match status" value="1"/>
</dbReference>
<dbReference type="PRINTS" id="PR00318">
    <property type="entry name" value="GPROTEINA"/>
</dbReference>
<keyword evidence="5" id="KW-0460">Magnesium</keyword>
<dbReference type="Proteomes" id="UP001608902">
    <property type="component" value="Unassembled WGS sequence"/>
</dbReference>
<feature type="binding site" evidence="5">
    <location>
        <position position="164"/>
    </location>
    <ligand>
        <name>Mg(2+)</name>
        <dbReference type="ChEBI" id="CHEBI:18420"/>
    </ligand>
</feature>
<dbReference type="GO" id="GO:0007165">
    <property type="term" value="P:signal transduction"/>
    <property type="evidence" value="ECO:0007669"/>
    <property type="project" value="UniProtKB-KW"/>
</dbReference>
<proteinExistence type="predicted"/>
<evidence type="ECO:0000256" key="5">
    <source>
        <dbReference type="PIRSR" id="PIRSR601019-2"/>
    </source>
</evidence>
<feature type="binding site" evidence="4">
    <location>
        <begin position="254"/>
        <end position="257"/>
    </location>
    <ligand>
        <name>GTP</name>
        <dbReference type="ChEBI" id="CHEBI:37565"/>
    </ligand>
</feature>
<comment type="caution">
    <text evidence="6">The sequence shown here is derived from an EMBL/GenBank/DDBJ whole genome shotgun (WGS) entry which is preliminary data.</text>
</comment>
<organism evidence="6 7">
    <name type="scientific">Gnathostoma spinigerum</name>
    <dbReference type="NCBI Taxonomy" id="75299"/>
    <lineage>
        <taxon>Eukaryota</taxon>
        <taxon>Metazoa</taxon>
        <taxon>Ecdysozoa</taxon>
        <taxon>Nematoda</taxon>
        <taxon>Chromadorea</taxon>
        <taxon>Rhabditida</taxon>
        <taxon>Spirurina</taxon>
        <taxon>Gnathostomatomorpha</taxon>
        <taxon>Gnathostomatoidea</taxon>
        <taxon>Gnathostomatidae</taxon>
        <taxon>Gnathostoma</taxon>
    </lineage>
</organism>
<gene>
    <name evidence="6" type="ORF">AB6A40_008080</name>
</gene>
<protein>
    <submittedName>
        <fullName evidence="6">Uncharacterized protein</fullName>
    </submittedName>
</protein>
<dbReference type="AlphaFoldDB" id="A0ABD6EV81"/>
<dbReference type="Gene3D" id="3.40.50.300">
    <property type="entry name" value="P-loop containing nucleotide triphosphate hydrolases"/>
    <property type="match status" value="1"/>
</dbReference>
<feature type="binding site" evidence="5">
    <location>
        <position position="37"/>
    </location>
    <ligand>
        <name>Mg(2+)</name>
        <dbReference type="ChEBI" id="CHEBI:18420"/>
    </ligand>
</feature>
<feature type="binding site" evidence="4">
    <location>
        <begin position="158"/>
        <end position="164"/>
    </location>
    <ligand>
        <name>GTP</name>
        <dbReference type="ChEBI" id="CHEBI:37565"/>
    </ligand>
</feature>
<dbReference type="PANTHER" id="PTHR10218:SF116">
    <property type="entry name" value="G PROTEIN, ALPHA SUBUNIT"/>
    <property type="match status" value="1"/>
</dbReference>
<dbReference type="InterPro" id="IPR001019">
    <property type="entry name" value="Gprotein_alpha_su"/>
</dbReference>
<reference evidence="6 7" key="1">
    <citation type="submission" date="2024-08" db="EMBL/GenBank/DDBJ databases">
        <title>Gnathostoma spinigerum genome.</title>
        <authorList>
            <person name="Gonzalez-Bertolin B."/>
            <person name="Monzon S."/>
            <person name="Zaballos A."/>
            <person name="Jimenez P."/>
            <person name="Dekumyoy P."/>
            <person name="Varona S."/>
            <person name="Cuesta I."/>
            <person name="Sumanam S."/>
            <person name="Adisakwattana P."/>
            <person name="Gasser R.B."/>
            <person name="Hernandez-Gonzalez A."/>
            <person name="Young N.D."/>
            <person name="Perteguer M.J."/>
        </authorList>
    </citation>
    <scope>NUCLEOTIDE SEQUENCE [LARGE SCALE GENOMIC DNA]</scope>
    <source>
        <strain evidence="6">AL3</strain>
        <tissue evidence="6">Liver</tissue>
    </source>
</reference>
<dbReference type="SUPFAM" id="SSF47895">
    <property type="entry name" value="Transducin (alpha subunit), insertion domain"/>
    <property type="match status" value="1"/>
</dbReference>
<evidence type="ECO:0000313" key="7">
    <source>
        <dbReference type="Proteomes" id="UP001608902"/>
    </source>
</evidence>
<dbReference type="GO" id="GO:0005525">
    <property type="term" value="F:GTP binding"/>
    <property type="evidence" value="ECO:0007669"/>
    <property type="project" value="UniProtKB-KW"/>
</dbReference>
<dbReference type="SUPFAM" id="SSF52540">
    <property type="entry name" value="P-loop containing nucleoside triphosphate hydrolases"/>
    <property type="match status" value="1"/>
</dbReference>
<dbReference type="Gene3D" id="1.10.400.10">
    <property type="entry name" value="GI Alpha 1, domain 2-like"/>
    <property type="match status" value="1"/>
</dbReference>
<evidence type="ECO:0000256" key="1">
    <source>
        <dbReference type="ARBA" id="ARBA00022741"/>
    </source>
</evidence>
<evidence type="ECO:0000256" key="2">
    <source>
        <dbReference type="ARBA" id="ARBA00023134"/>
    </source>
</evidence>
<evidence type="ECO:0000256" key="3">
    <source>
        <dbReference type="ARBA" id="ARBA00023224"/>
    </source>
</evidence>
<evidence type="ECO:0000313" key="6">
    <source>
        <dbReference type="EMBL" id="MFH4981371.1"/>
    </source>
</evidence>
<dbReference type="Pfam" id="PF00503">
    <property type="entry name" value="G-alpha"/>
    <property type="match status" value="1"/>
</dbReference>
<evidence type="ECO:0000256" key="4">
    <source>
        <dbReference type="PIRSR" id="PIRSR601019-1"/>
    </source>
</evidence>
<keyword evidence="1 4" id="KW-0547">Nucleotide-binding</keyword>